<reference evidence="4 5" key="1">
    <citation type="journal article" date="2014" name="Science">
        <title>Plant genetics. Early allopolyploid evolution in the post-Neolithic Brassica napus oilseed genome.</title>
        <authorList>
            <person name="Chalhoub B."/>
            <person name="Denoeud F."/>
            <person name="Liu S."/>
            <person name="Parkin I.A."/>
            <person name="Tang H."/>
            <person name="Wang X."/>
            <person name="Chiquet J."/>
            <person name="Belcram H."/>
            <person name="Tong C."/>
            <person name="Samans B."/>
            <person name="Correa M."/>
            <person name="Da Silva C."/>
            <person name="Just J."/>
            <person name="Falentin C."/>
            <person name="Koh C.S."/>
            <person name="Le Clainche I."/>
            <person name="Bernard M."/>
            <person name="Bento P."/>
            <person name="Noel B."/>
            <person name="Labadie K."/>
            <person name="Alberti A."/>
            <person name="Charles M."/>
            <person name="Arnaud D."/>
            <person name="Guo H."/>
            <person name="Daviaud C."/>
            <person name="Alamery S."/>
            <person name="Jabbari K."/>
            <person name="Zhao M."/>
            <person name="Edger P.P."/>
            <person name="Chelaifa H."/>
            <person name="Tack D."/>
            <person name="Lassalle G."/>
            <person name="Mestiri I."/>
            <person name="Schnel N."/>
            <person name="Le Paslier M.C."/>
            <person name="Fan G."/>
            <person name="Renault V."/>
            <person name="Bayer P.E."/>
            <person name="Golicz A.A."/>
            <person name="Manoli S."/>
            <person name="Lee T.H."/>
            <person name="Thi V.H."/>
            <person name="Chalabi S."/>
            <person name="Hu Q."/>
            <person name="Fan C."/>
            <person name="Tollenaere R."/>
            <person name="Lu Y."/>
            <person name="Battail C."/>
            <person name="Shen J."/>
            <person name="Sidebottom C.H."/>
            <person name="Wang X."/>
            <person name="Canaguier A."/>
            <person name="Chauveau A."/>
            <person name="Berard A."/>
            <person name="Deniot G."/>
            <person name="Guan M."/>
            <person name="Liu Z."/>
            <person name="Sun F."/>
            <person name="Lim Y.P."/>
            <person name="Lyons E."/>
            <person name="Town C.D."/>
            <person name="Bancroft I."/>
            <person name="Wang X."/>
            <person name="Meng J."/>
            <person name="Ma J."/>
            <person name="Pires J.C."/>
            <person name="King G.J."/>
            <person name="Brunel D."/>
            <person name="Delourme R."/>
            <person name="Renard M."/>
            <person name="Aury J.M."/>
            <person name="Adams K.L."/>
            <person name="Batley J."/>
            <person name="Snowdon R.J."/>
            <person name="Tost J."/>
            <person name="Edwards D."/>
            <person name="Zhou Y."/>
            <person name="Hua W."/>
            <person name="Sharpe A.G."/>
            <person name="Paterson A.H."/>
            <person name="Guan C."/>
            <person name="Wincker P."/>
        </authorList>
    </citation>
    <scope>NUCLEOTIDE SEQUENCE [LARGE SCALE GENOMIC DNA]</scope>
    <source>
        <strain evidence="5">cv. Darmor-bzh</strain>
    </source>
</reference>
<name>A0A078FUF5_BRANA</name>
<dbReference type="NCBIfam" id="TIGR00756">
    <property type="entry name" value="PPR"/>
    <property type="match status" value="1"/>
</dbReference>
<dbReference type="Proteomes" id="UP001295469">
    <property type="component" value="Chromosome C08"/>
</dbReference>
<dbReference type="PaxDb" id="3708-A0A078FUF5"/>
<dbReference type="Gene3D" id="1.25.40.10">
    <property type="entry name" value="Tetratricopeptide repeat domain"/>
    <property type="match status" value="1"/>
</dbReference>
<dbReference type="Proteomes" id="UP000028999">
    <property type="component" value="Unassembled WGS sequence"/>
</dbReference>
<reference evidence="4" key="2">
    <citation type="submission" date="2014-06" db="EMBL/GenBank/DDBJ databases">
        <authorList>
            <person name="Genoscope - CEA"/>
        </authorList>
    </citation>
    <scope>NUCLEOTIDE SEQUENCE</scope>
</reference>
<keyword evidence="5" id="KW-1185">Reference proteome</keyword>
<dbReference type="Gramene" id="CDY15998">
    <property type="protein sequence ID" value="CDY15998"/>
    <property type="gene ID" value="GSBRNA2T00090384001"/>
</dbReference>
<reference evidence="3" key="3">
    <citation type="submission" date="2021-01" db="EMBL/GenBank/DDBJ databases">
        <authorList>
            <consortium name="Genoscope - CEA"/>
            <person name="William W."/>
        </authorList>
    </citation>
    <scope>NUCLEOTIDE SEQUENCE</scope>
</reference>
<evidence type="ECO:0000313" key="3">
    <source>
        <dbReference type="EMBL" id="CAF2115721.1"/>
    </source>
</evidence>
<evidence type="ECO:0000313" key="5">
    <source>
        <dbReference type="Proteomes" id="UP000028999"/>
    </source>
</evidence>
<protein>
    <submittedName>
        <fullName evidence="3">(rape) hypothetical protein</fullName>
    </submittedName>
    <submittedName>
        <fullName evidence="4">BnaC08g41250D protein</fullName>
    </submittedName>
</protein>
<dbReference type="InterPro" id="IPR002885">
    <property type="entry name" value="PPR_rpt"/>
</dbReference>
<evidence type="ECO:0000256" key="2">
    <source>
        <dbReference type="PROSITE-ProRule" id="PRU00708"/>
    </source>
</evidence>
<dbReference type="EMBL" id="LK032060">
    <property type="protein sequence ID" value="CDY15998.1"/>
    <property type="molecule type" value="Genomic_DNA"/>
</dbReference>
<evidence type="ECO:0000256" key="1">
    <source>
        <dbReference type="ARBA" id="ARBA00022737"/>
    </source>
</evidence>
<feature type="repeat" description="PPR" evidence="2">
    <location>
        <begin position="9"/>
        <end position="44"/>
    </location>
</feature>
<sequence>MEEDGIAPNDYTYNTLIRAHLRDGGDLTKSAKLIEEMKRCGFSANASTIKIVMDMLSDGRMKKSFLDMLS</sequence>
<gene>
    <name evidence="4" type="primary">BnaC08g41250D</name>
    <name evidence="3" type="ORF">DARMORV10_C08P47400.1</name>
    <name evidence="4" type="ORF">GSBRNA2T00090384001</name>
</gene>
<dbReference type="AlphaFoldDB" id="A0A078FUF5"/>
<dbReference type="PROSITE" id="PS51375">
    <property type="entry name" value="PPR"/>
    <property type="match status" value="1"/>
</dbReference>
<dbReference type="Pfam" id="PF13041">
    <property type="entry name" value="PPR_2"/>
    <property type="match status" value="1"/>
</dbReference>
<dbReference type="OMA" id="EMKSYGC"/>
<dbReference type="InterPro" id="IPR011990">
    <property type="entry name" value="TPR-like_helical_dom_sf"/>
</dbReference>
<accession>A0A078FUF5</accession>
<keyword evidence="1" id="KW-0677">Repeat</keyword>
<evidence type="ECO:0000313" key="4">
    <source>
        <dbReference type="EMBL" id="CDY15998.1"/>
    </source>
</evidence>
<organism evidence="4 5">
    <name type="scientific">Brassica napus</name>
    <name type="common">Rape</name>
    <dbReference type="NCBI Taxonomy" id="3708"/>
    <lineage>
        <taxon>Eukaryota</taxon>
        <taxon>Viridiplantae</taxon>
        <taxon>Streptophyta</taxon>
        <taxon>Embryophyta</taxon>
        <taxon>Tracheophyta</taxon>
        <taxon>Spermatophyta</taxon>
        <taxon>Magnoliopsida</taxon>
        <taxon>eudicotyledons</taxon>
        <taxon>Gunneridae</taxon>
        <taxon>Pentapetalae</taxon>
        <taxon>rosids</taxon>
        <taxon>malvids</taxon>
        <taxon>Brassicales</taxon>
        <taxon>Brassicaceae</taxon>
        <taxon>Brassiceae</taxon>
        <taxon>Brassica</taxon>
    </lineage>
</organism>
<proteinExistence type="predicted"/>
<dbReference type="EMBL" id="HG994372">
    <property type="protein sequence ID" value="CAF2115721.1"/>
    <property type="molecule type" value="Genomic_DNA"/>
</dbReference>